<dbReference type="InterPro" id="IPR050887">
    <property type="entry name" value="Beta-mannosidase_GH2"/>
</dbReference>
<evidence type="ECO:0000256" key="1">
    <source>
        <dbReference type="ARBA" id="ARBA00023295"/>
    </source>
</evidence>
<organism evidence="3 4">
    <name type="scientific">Crucibulum laeve</name>
    <dbReference type="NCBI Taxonomy" id="68775"/>
    <lineage>
        <taxon>Eukaryota</taxon>
        <taxon>Fungi</taxon>
        <taxon>Dikarya</taxon>
        <taxon>Basidiomycota</taxon>
        <taxon>Agaricomycotina</taxon>
        <taxon>Agaricomycetes</taxon>
        <taxon>Agaricomycetidae</taxon>
        <taxon>Agaricales</taxon>
        <taxon>Agaricineae</taxon>
        <taxon>Nidulariaceae</taxon>
        <taxon>Crucibulum</taxon>
    </lineage>
</organism>
<dbReference type="PANTHER" id="PTHR43730">
    <property type="entry name" value="BETA-MANNOSIDASE"/>
    <property type="match status" value="1"/>
</dbReference>
<keyword evidence="4" id="KW-1185">Reference proteome</keyword>
<evidence type="ECO:0000313" key="3">
    <source>
        <dbReference type="EMBL" id="TFK38898.1"/>
    </source>
</evidence>
<dbReference type="InterPro" id="IPR017853">
    <property type="entry name" value="GH"/>
</dbReference>
<dbReference type="GO" id="GO:0006516">
    <property type="term" value="P:glycoprotein catabolic process"/>
    <property type="evidence" value="ECO:0007669"/>
    <property type="project" value="TreeGrafter"/>
</dbReference>
<dbReference type="Gene3D" id="3.20.20.80">
    <property type="entry name" value="Glycosidases"/>
    <property type="match status" value="1"/>
</dbReference>
<dbReference type="Gene3D" id="2.60.40.10">
    <property type="entry name" value="Immunoglobulins"/>
    <property type="match status" value="1"/>
</dbReference>
<feature type="region of interest" description="Disordered" evidence="2">
    <location>
        <begin position="275"/>
        <end position="308"/>
    </location>
</feature>
<keyword evidence="3" id="KW-0378">Hydrolase</keyword>
<dbReference type="Proteomes" id="UP000308652">
    <property type="component" value="Unassembled WGS sequence"/>
</dbReference>
<dbReference type="PANTHER" id="PTHR43730:SF1">
    <property type="entry name" value="BETA-MANNOSIDASE"/>
    <property type="match status" value="1"/>
</dbReference>
<dbReference type="SUPFAM" id="SSF49303">
    <property type="entry name" value="beta-Galactosidase/glucuronidase domain"/>
    <property type="match status" value="1"/>
</dbReference>
<proteinExistence type="predicted"/>
<keyword evidence="1" id="KW-0326">Glycosidase</keyword>
<sequence length="308" mass="34639">MKVKLILRGRDRREVRNELFELSGNAIWVKGEDGPRKEKQAECKDVLYWVLGQEVELWWPVGYGKRVLYEVEVTLLDQNSQTLSTLSKRIGFHAVELVQAPLAEEDQYGKGMTFIFVVNGMRIFIGALGILVWQDFQFACGVYPTHEEFLTTVKVEAKKNVRRLRYHPALVLFCGNNKDYQQVLQWGDIPTLPALKIYESLLPAVVSALSDPEIPYHLIAATVDKGSSNIGKYNPSNIDEAIDPRLTRDHWFDKEDMKAIAMISRSPFEHGSMAHAPLKHSSSSPGHHGVTGRVTPIRQGGTVAVGDV</sequence>
<protein>
    <submittedName>
        <fullName evidence="3">Glycoside hydrolase superfamily</fullName>
    </submittedName>
</protein>
<dbReference type="EMBL" id="ML213601">
    <property type="protein sequence ID" value="TFK38898.1"/>
    <property type="molecule type" value="Genomic_DNA"/>
</dbReference>
<dbReference type="AlphaFoldDB" id="A0A5C3M3Y7"/>
<evidence type="ECO:0000313" key="4">
    <source>
        <dbReference type="Proteomes" id="UP000308652"/>
    </source>
</evidence>
<accession>A0A5C3M3Y7</accession>
<reference evidence="3 4" key="1">
    <citation type="journal article" date="2019" name="Nat. Ecol. Evol.">
        <title>Megaphylogeny resolves global patterns of mushroom evolution.</title>
        <authorList>
            <person name="Varga T."/>
            <person name="Krizsan K."/>
            <person name="Foldi C."/>
            <person name="Dima B."/>
            <person name="Sanchez-Garcia M."/>
            <person name="Sanchez-Ramirez S."/>
            <person name="Szollosi G.J."/>
            <person name="Szarkandi J.G."/>
            <person name="Papp V."/>
            <person name="Albert L."/>
            <person name="Andreopoulos W."/>
            <person name="Angelini C."/>
            <person name="Antonin V."/>
            <person name="Barry K.W."/>
            <person name="Bougher N.L."/>
            <person name="Buchanan P."/>
            <person name="Buyck B."/>
            <person name="Bense V."/>
            <person name="Catcheside P."/>
            <person name="Chovatia M."/>
            <person name="Cooper J."/>
            <person name="Damon W."/>
            <person name="Desjardin D."/>
            <person name="Finy P."/>
            <person name="Geml J."/>
            <person name="Haridas S."/>
            <person name="Hughes K."/>
            <person name="Justo A."/>
            <person name="Karasinski D."/>
            <person name="Kautmanova I."/>
            <person name="Kiss B."/>
            <person name="Kocsube S."/>
            <person name="Kotiranta H."/>
            <person name="LaButti K.M."/>
            <person name="Lechner B.E."/>
            <person name="Liimatainen K."/>
            <person name="Lipzen A."/>
            <person name="Lukacs Z."/>
            <person name="Mihaltcheva S."/>
            <person name="Morgado L.N."/>
            <person name="Niskanen T."/>
            <person name="Noordeloos M.E."/>
            <person name="Ohm R.A."/>
            <person name="Ortiz-Santana B."/>
            <person name="Ovrebo C."/>
            <person name="Racz N."/>
            <person name="Riley R."/>
            <person name="Savchenko A."/>
            <person name="Shiryaev A."/>
            <person name="Soop K."/>
            <person name="Spirin V."/>
            <person name="Szebenyi C."/>
            <person name="Tomsovsky M."/>
            <person name="Tulloss R.E."/>
            <person name="Uehling J."/>
            <person name="Grigoriev I.V."/>
            <person name="Vagvolgyi C."/>
            <person name="Papp T."/>
            <person name="Martin F.M."/>
            <person name="Miettinen O."/>
            <person name="Hibbett D.S."/>
            <person name="Nagy L.G."/>
        </authorList>
    </citation>
    <scope>NUCLEOTIDE SEQUENCE [LARGE SCALE GENOMIC DNA]</scope>
    <source>
        <strain evidence="3 4">CBS 166.37</strain>
    </source>
</reference>
<dbReference type="InterPro" id="IPR036156">
    <property type="entry name" value="Beta-gal/glucu_dom_sf"/>
</dbReference>
<name>A0A5C3M3Y7_9AGAR</name>
<evidence type="ECO:0000256" key="2">
    <source>
        <dbReference type="SAM" id="MobiDB-lite"/>
    </source>
</evidence>
<gene>
    <name evidence="3" type="ORF">BDQ12DRAFT_735129</name>
</gene>
<dbReference type="InterPro" id="IPR013783">
    <property type="entry name" value="Ig-like_fold"/>
</dbReference>
<dbReference type="OrthoDB" id="2866996at2759"/>
<dbReference type="SUPFAM" id="SSF51445">
    <property type="entry name" value="(Trans)glycosidases"/>
    <property type="match status" value="1"/>
</dbReference>
<dbReference type="STRING" id="68775.A0A5C3M3Y7"/>
<dbReference type="GO" id="GO:0004567">
    <property type="term" value="F:beta-mannosidase activity"/>
    <property type="evidence" value="ECO:0007669"/>
    <property type="project" value="TreeGrafter"/>
</dbReference>